<sequence length="150" mass="16026">MPVSPQPVQKRRRDRGSAAADGLGQPAEVPKGGWRDRVRSKPGVGQAYRVGVFVLGLLCIIAGFALAVLPGPLTIPPVLLGLWIWSTEFRFARRFFDSFKDKAQNAWDHAKQHPASSAAITVGGLAAAGVAMWAVAHFDLVAKGKDTIGL</sequence>
<evidence type="ECO:0000256" key="1">
    <source>
        <dbReference type="SAM" id="MobiDB-lite"/>
    </source>
</evidence>
<name>A0ABT4RGF8_9ACTN</name>
<feature type="transmembrane region" description="Helical" evidence="2">
    <location>
        <begin position="113"/>
        <end position="136"/>
    </location>
</feature>
<feature type="region of interest" description="Disordered" evidence="1">
    <location>
        <begin position="1"/>
        <end position="36"/>
    </location>
</feature>
<gene>
    <name evidence="3" type="ORF">OJ962_09045</name>
</gene>
<keyword evidence="2" id="KW-1133">Transmembrane helix</keyword>
<dbReference type="Proteomes" id="UP001147700">
    <property type="component" value="Unassembled WGS sequence"/>
</dbReference>
<feature type="transmembrane region" description="Helical" evidence="2">
    <location>
        <begin position="75"/>
        <end position="92"/>
    </location>
</feature>
<organism evidence="3 4">
    <name type="scientific">Solirubrobacter deserti</name>
    <dbReference type="NCBI Taxonomy" id="2282478"/>
    <lineage>
        <taxon>Bacteria</taxon>
        <taxon>Bacillati</taxon>
        <taxon>Actinomycetota</taxon>
        <taxon>Thermoleophilia</taxon>
        <taxon>Solirubrobacterales</taxon>
        <taxon>Solirubrobacteraceae</taxon>
        <taxon>Solirubrobacter</taxon>
    </lineage>
</organism>
<dbReference type="InterPro" id="IPR019099">
    <property type="entry name" value="Uncharacterised_PGPGW_TM"/>
</dbReference>
<feature type="transmembrane region" description="Helical" evidence="2">
    <location>
        <begin position="47"/>
        <end position="69"/>
    </location>
</feature>
<accession>A0ABT4RGF8</accession>
<comment type="caution">
    <text evidence="3">The sequence shown here is derived from an EMBL/GenBank/DDBJ whole genome shotgun (WGS) entry which is preliminary data.</text>
</comment>
<evidence type="ECO:0000256" key="2">
    <source>
        <dbReference type="SAM" id="Phobius"/>
    </source>
</evidence>
<dbReference type="EMBL" id="JAPCID010000010">
    <property type="protein sequence ID" value="MDA0137641.1"/>
    <property type="molecule type" value="Genomic_DNA"/>
</dbReference>
<keyword evidence="2" id="KW-0812">Transmembrane</keyword>
<keyword evidence="4" id="KW-1185">Reference proteome</keyword>
<proteinExistence type="predicted"/>
<keyword evidence="2" id="KW-0472">Membrane</keyword>
<evidence type="ECO:0000313" key="3">
    <source>
        <dbReference type="EMBL" id="MDA0137641.1"/>
    </source>
</evidence>
<dbReference type="RefSeq" id="WP_202957242.1">
    <property type="nucleotide sequence ID" value="NZ_JAPCID010000010.1"/>
</dbReference>
<protein>
    <submittedName>
        <fullName evidence="3">PGPGW domain-containing protein</fullName>
    </submittedName>
</protein>
<evidence type="ECO:0000313" key="4">
    <source>
        <dbReference type="Proteomes" id="UP001147700"/>
    </source>
</evidence>
<dbReference type="Pfam" id="PF09656">
    <property type="entry name" value="PGPGW"/>
    <property type="match status" value="1"/>
</dbReference>
<reference evidence="3" key="1">
    <citation type="submission" date="2022-10" db="EMBL/GenBank/DDBJ databases">
        <title>The WGS of Solirubrobacter sp. CPCC 204708.</title>
        <authorList>
            <person name="Jiang Z."/>
        </authorList>
    </citation>
    <scope>NUCLEOTIDE SEQUENCE</scope>
    <source>
        <strain evidence="3">CPCC 204708</strain>
    </source>
</reference>